<feature type="signal peptide" evidence="2">
    <location>
        <begin position="1"/>
        <end position="21"/>
    </location>
</feature>
<accession>A0ABP7UGI8</accession>
<evidence type="ECO:0000313" key="4">
    <source>
        <dbReference type="Proteomes" id="UP001499984"/>
    </source>
</evidence>
<sequence>MHRPSVGVLALVLLLAGCGSASDGGTSADPRPSGPATASTAPDEPPSTPAPPTTSAPPSTAPPSTAPTAADGTRYSACTDGTCEIRVTDAARIPVPDRFGLGPVTVTAVSGGTVTMFAPLTQSEFSSDGGCEASFTGPAADSSAVAQLTCDRGAEAVVNRMGLQVVHVGDGAAVLRIRPAT</sequence>
<name>A0ABP7UGI8_9ACTN</name>
<feature type="region of interest" description="Disordered" evidence="1">
    <location>
        <begin position="21"/>
        <end position="73"/>
    </location>
</feature>
<comment type="caution">
    <text evidence="3">The sequence shown here is derived from an EMBL/GenBank/DDBJ whole genome shotgun (WGS) entry which is preliminary data.</text>
</comment>
<dbReference type="EMBL" id="BAAAZY010000005">
    <property type="protein sequence ID" value="GAA4042761.1"/>
    <property type="molecule type" value="Genomic_DNA"/>
</dbReference>
<gene>
    <name evidence="3" type="ORF">GCM10022233_09760</name>
</gene>
<evidence type="ECO:0000256" key="1">
    <source>
        <dbReference type="SAM" id="MobiDB-lite"/>
    </source>
</evidence>
<proteinExistence type="predicted"/>
<keyword evidence="2" id="KW-0732">Signal</keyword>
<keyword evidence="4" id="KW-1185">Reference proteome</keyword>
<dbReference type="PROSITE" id="PS51257">
    <property type="entry name" value="PROKAR_LIPOPROTEIN"/>
    <property type="match status" value="1"/>
</dbReference>
<dbReference type="RefSeq" id="WP_345008914.1">
    <property type="nucleotide sequence ID" value="NZ_BAAAZY010000005.1"/>
</dbReference>
<organism evidence="3 4">
    <name type="scientific">Streptomyces shaanxiensis</name>
    <dbReference type="NCBI Taxonomy" id="653357"/>
    <lineage>
        <taxon>Bacteria</taxon>
        <taxon>Bacillati</taxon>
        <taxon>Actinomycetota</taxon>
        <taxon>Actinomycetes</taxon>
        <taxon>Kitasatosporales</taxon>
        <taxon>Streptomycetaceae</taxon>
        <taxon>Streptomyces</taxon>
    </lineage>
</organism>
<evidence type="ECO:0000313" key="3">
    <source>
        <dbReference type="EMBL" id="GAA4042761.1"/>
    </source>
</evidence>
<dbReference type="Proteomes" id="UP001499984">
    <property type="component" value="Unassembled WGS sequence"/>
</dbReference>
<evidence type="ECO:0000256" key="2">
    <source>
        <dbReference type="SAM" id="SignalP"/>
    </source>
</evidence>
<protein>
    <submittedName>
        <fullName evidence="3">Uncharacterized protein</fullName>
    </submittedName>
</protein>
<reference evidence="4" key="1">
    <citation type="journal article" date="2019" name="Int. J. Syst. Evol. Microbiol.">
        <title>The Global Catalogue of Microorganisms (GCM) 10K type strain sequencing project: providing services to taxonomists for standard genome sequencing and annotation.</title>
        <authorList>
            <consortium name="The Broad Institute Genomics Platform"/>
            <consortium name="The Broad Institute Genome Sequencing Center for Infectious Disease"/>
            <person name="Wu L."/>
            <person name="Ma J."/>
        </authorList>
    </citation>
    <scope>NUCLEOTIDE SEQUENCE [LARGE SCALE GENOMIC DNA]</scope>
    <source>
        <strain evidence="4">JCM 16925</strain>
    </source>
</reference>
<feature type="chain" id="PRO_5046375434" evidence="2">
    <location>
        <begin position="22"/>
        <end position="181"/>
    </location>
</feature>
<feature type="compositionally biased region" description="Pro residues" evidence="1">
    <location>
        <begin position="43"/>
        <end position="65"/>
    </location>
</feature>